<dbReference type="Gene3D" id="3.40.50.300">
    <property type="entry name" value="P-loop containing nucleotide triphosphate hydrolases"/>
    <property type="match status" value="2"/>
</dbReference>
<evidence type="ECO:0000256" key="2">
    <source>
        <dbReference type="ARBA" id="ARBA00022741"/>
    </source>
</evidence>
<keyword evidence="1" id="KW-0677">Repeat</keyword>
<keyword evidence="3 6" id="KW-0067">ATP-binding</keyword>
<keyword evidence="2" id="KW-0547">Nucleotide-binding</keyword>
<evidence type="ECO:0000256" key="1">
    <source>
        <dbReference type="ARBA" id="ARBA00022737"/>
    </source>
</evidence>
<dbReference type="FunFam" id="3.40.50.300:FF:000011">
    <property type="entry name" value="Putative ABC transporter ATP-binding component"/>
    <property type="match status" value="1"/>
</dbReference>
<dbReference type="InterPro" id="IPR027417">
    <property type="entry name" value="P-loop_NTPase"/>
</dbReference>
<dbReference type="eggNOG" id="COG0488">
    <property type="taxonomic scope" value="Bacteria"/>
</dbReference>
<dbReference type="InterPro" id="IPR017871">
    <property type="entry name" value="ABC_transporter-like_CS"/>
</dbReference>
<dbReference type="GO" id="GO:0003677">
    <property type="term" value="F:DNA binding"/>
    <property type="evidence" value="ECO:0007669"/>
    <property type="project" value="InterPro"/>
</dbReference>
<feature type="region of interest" description="Disordered" evidence="4">
    <location>
        <begin position="529"/>
        <end position="553"/>
    </location>
</feature>
<sequence length="642" mass="70434">MLHINDLVYRIGGRVLLDGATAHIPAGQRVGLVGRNGTGKSTLLRLILNETAPDGGDVTVRPRASVGRVAQEAPAGDDTLLDCVLAADKERAALLADLPRAEDEADAHRLAEIHERLNAIDAHSAPARAASILSGLGFSAEAQARPVRDFSGGWRMRVALAAALFARPDLLLLDEPTNHLDLEATIWLENYLAAYPGTLIIVSHDRDLLNKVCQRILHLDKGKLVSYMGDYDDFARMRREMMELREKQAVKQEARRAHLQSFVDRFRAKATKARQAQSRLKMLEKMEPVIPIVEDKGIQFDFPQPEELAPPLIQVDGGTAGYDGKPVLRRLNFRIDMDDRIALLGANGNGKSTLAKIITGRLALMEGTLKASTKLRVGYFAQHQTEELNPLGTPLQHMAKLMPGVNDTKVRAHLGRFGFGAQLADNRVEQLSGGEKARLLIALMTHDAPHVLVLDEPTNHLDIDTRDALIEALNVFEGAVVLISHDPHLVELVADRLWLVADGGVKPFDGDMQDYRRLLLDQAREARREAKADARAANGADEAPAQSAANRKEDRRAAAELRQKLAPLKKQAQAAEKKMEKLTAQKDALEAKLADPKLYDGPADKVSALQIELGEVVKQLEETEMAWLEASEAYEEAMAAGA</sequence>
<dbReference type="InterPro" id="IPR037118">
    <property type="entry name" value="Val-tRNA_synth_C_sf"/>
</dbReference>
<dbReference type="InterPro" id="IPR050611">
    <property type="entry name" value="ABCF"/>
</dbReference>
<feature type="domain" description="ABC transporter" evidence="5">
    <location>
        <begin position="2"/>
        <end position="246"/>
    </location>
</feature>
<dbReference type="InterPro" id="IPR032781">
    <property type="entry name" value="ABC_tran_Xtn"/>
</dbReference>
<evidence type="ECO:0000313" key="7">
    <source>
        <dbReference type="Proteomes" id="UP000009881"/>
    </source>
</evidence>
<dbReference type="STRING" id="1238182.C882_1830"/>
<comment type="caution">
    <text evidence="6">The sequence shown here is derived from an EMBL/GenBank/DDBJ whole genome shotgun (WGS) entry which is preliminary data.</text>
</comment>
<dbReference type="Pfam" id="PF00005">
    <property type="entry name" value="ABC_tran"/>
    <property type="match status" value="2"/>
</dbReference>
<dbReference type="Proteomes" id="UP000009881">
    <property type="component" value="Unassembled WGS sequence"/>
</dbReference>
<dbReference type="PROSITE" id="PS50893">
    <property type="entry name" value="ABC_TRANSPORTER_2"/>
    <property type="match status" value="2"/>
</dbReference>
<protein>
    <submittedName>
        <fullName evidence="6">ABC transporter ATP-binding protein uup</fullName>
    </submittedName>
</protein>
<dbReference type="Pfam" id="PF16326">
    <property type="entry name" value="ABC_tran_CTD"/>
    <property type="match status" value="1"/>
</dbReference>
<dbReference type="InterPro" id="IPR032524">
    <property type="entry name" value="ABC_tran_C"/>
</dbReference>
<dbReference type="PROSITE" id="PS00211">
    <property type="entry name" value="ABC_TRANSPORTER_1"/>
    <property type="match status" value="2"/>
</dbReference>
<dbReference type="PANTHER" id="PTHR19211">
    <property type="entry name" value="ATP-BINDING TRANSPORT PROTEIN-RELATED"/>
    <property type="match status" value="1"/>
</dbReference>
<organism evidence="6 7">
    <name type="scientific">Caenispirillum salinarum AK4</name>
    <dbReference type="NCBI Taxonomy" id="1238182"/>
    <lineage>
        <taxon>Bacteria</taxon>
        <taxon>Pseudomonadati</taxon>
        <taxon>Pseudomonadota</taxon>
        <taxon>Alphaproteobacteria</taxon>
        <taxon>Rhodospirillales</taxon>
        <taxon>Novispirillaceae</taxon>
        <taxon>Caenispirillum</taxon>
    </lineage>
</organism>
<dbReference type="EMBL" id="ANHY01000020">
    <property type="protein sequence ID" value="EKV27328.1"/>
    <property type="molecule type" value="Genomic_DNA"/>
</dbReference>
<dbReference type="SMART" id="SM00382">
    <property type="entry name" value="AAA"/>
    <property type="match status" value="2"/>
</dbReference>
<dbReference type="RefSeq" id="WP_009542226.1">
    <property type="nucleotide sequence ID" value="NZ_ANHY01000020.1"/>
</dbReference>
<dbReference type="PATRIC" id="fig|1238182.3.peg.3784"/>
<dbReference type="Pfam" id="PF12848">
    <property type="entry name" value="ABC_tran_Xtn"/>
    <property type="match status" value="1"/>
</dbReference>
<dbReference type="InterPro" id="IPR003439">
    <property type="entry name" value="ABC_transporter-like_ATP-bd"/>
</dbReference>
<evidence type="ECO:0000259" key="5">
    <source>
        <dbReference type="PROSITE" id="PS50893"/>
    </source>
</evidence>
<dbReference type="Gene3D" id="1.10.287.380">
    <property type="entry name" value="Valyl-tRNA synthetase, C-terminal domain"/>
    <property type="match status" value="1"/>
</dbReference>
<accession>K9H9N8</accession>
<dbReference type="SUPFAM" id="SSF52540">
    <property type="entry name" value="P-loop containing nucleoside triphosphate hydrolases"/>
    <property type="match status" value="2"/>
</dbReference>
<dbReference type="PANTHER" id="PTHR19211:SF14">
    <property type="entry name" value="ATP-BINDING CASSETTE SUB-FAMILY F MEMBER 1"/>
    <property type="match status" value="1"/>
</dbReference>
<dbReference type="CDD" id="cd03221">
    <property type="entry name" value="ABCF_EF-3"/>
    <property type="match status" value="2"/>
</dbReference>
<evidence type="ECO:0000256" key="3">
    <source>
        <dbReference type="ARBA" id="ARBA00022840"/>
    </source>
</evidence>
<feature type="compositionally biased region" description="Low complexity" evidence="4">
    <location>
        <begin position="535"/>
        <end position="545"/>
    </location>
</feature>
<dbReference type="InterPro" id="IPR003593">
    <property type="entry name" value="AAA+_ATPase"/>
</dbReference>
<dbReference type="AlphaFoldDB" id="K9H9N8"/>
<evidence type="ECO:0000313" key="6">
    <source>
        <dbReference type="EMBL" id="EKV27328.1"/>
    </source>
</evidence>
<gene>
    <name evidence="6" type="ORF">C882_1830</name>
</gene>
<dbReference type="GO" id="GO:0016887">
    <property type="term" value="F:ATP hydrolysis activity"/>
    <property type="evidence" value="ECO:0007669"/>
    <property type="project" value="InterPro"/>
</dbReference>
<keyword evidence="7" id="KW-1185">Reference proteome</keyword>
<evidence type="ECO:0000256" key="4">
    <source>
        <dbReference type="SAM" id="MobiDB-lite"/>
    </source>
</evidence>
<dbReference type="OrthoDB" id="9762369at2"/>
<feature type="domain" description="ABC transporter" evidence="5">
    <location>
        <begin position="313"/>
        <end position="527"/>
    </location>
</feature>
<proteinExistence type="predicted"/>
<reference evidence="6 7" key="1">
    <citation type="journal article" date="2013" name="Genome Announc.">
        <title>Draft Genome Sequence of an Alphaproteobacterium, Caenispirillum salinarum AK4(T), Isolated from a Solar Saltern.</title>
        <authorList>
            <person name="Khatri I."/>
            <person name="Singh A."/>
            <person name="Korpole S."/>
            <person name="Pinnaka A.K."/>
            <person name="Subramanian S."/>
        </authorList>
    </citation>
    <scope>NUCLEOTIDE SEQUENCE [LARGE SCALE GENOMIC DNA]</scope>
    <source>
        <strain evidence="6 7">AK4</strain>
    </source>
</reference>
<dbReference type="GO" id="GO:0005524">
    <property type="term" value="F:ATP binding"/>
    <property type="evidence" value="ECO:0007669"/>
    <property type="project" value="UniProtKB-KW"/>
</dbReference>
<name>K9H9N8_9PROT</name>